<dbReference type="AlphaFoldDB" id="A0A348G3G0"/>
<protein>
    <submittedName>
        <fullName evidence="2">Uncharacterized protein</fullName>
    </submittedName>
</protein>
<dbReference type="KEGG" id="blag:BLTE_27780"/>
<evidence type="ECO:0000313" key="3">
    <source>
        <dbReference type="Proteomes" id="UP000266934"/>
    </source>
</evidence>
<proteinExistence type="predicted"/>
<keyword evidence="1" id="KW-0472">Membrane</keyword>
<dbReference type="RefSeq" id="WP_126401238.1">
    <property type="nucleotide sequence ID" value="NZ_AP018907.1"/>
</dbReference>
<reference evidence="2 3" key="1">
    <citation type="submission" date="2018-08" db="EMBL/GenBank/DDBJ databases">
        <title>Complete genome sequencing of Blastochloris tepida GI.</title>
        <authorList>
            <person name="Tsukatani Y."/>
            <person name="Mori H."/>
        </authorList>
    </citation>
    <scope>NUCLEOTIDE SEQUENCE [LARGE SCALE GENOMIC DNA]</scope>
    <source>
        <strain evidence="2 3">GI</strain>
    </source>
</reference>
<keyword evidence="1" id="KW-0812">Transmembrane</keyword>
<organism evidence="2 3">
    <name type="scientific">Blastochloris tepida</name>
    <dbReference type="NCBI Taxonomy" id="2233851"/>
    <lineage>
        <taxon>Bacteria</taxon>
        <taxon>Pseudomonadati</taxon>
        <taxon>Pseudomonadota</taxon>
        <taxon>Alphaproteobacteria</taxon>
        <taxon>Hyphomicrobiales</taxon>
        <taxon>Blastochloridaceae</taxon>
        <taxon>Blastochloris</taxon>
    </lineage>
</organism>
<accession>A0A348G3G0</accession>
<dbReference type="Proteomes" id="UP000266934">
    <property type="component" value="Chromosome"/>
</dbReference>
<feature type="transmembrane region" description="Helical" evidence="1">
    <location>
        <begin position="52"/>
        <end position="70"/>
    </location>
</feature>
<evidence type="ECO:0000256" key="1">
    <source>
        <dbReference type="SAM" id="Phobius"/>
    </source>
</evidence>
<sequence length="82" mass="8754">MSQDDLFEGLARGLRRAGHIVDELMDERGPRPFRGGRAAGLLDRRTLANRQFWTGAALGAAAILTLAAIAGRRGTPGKQGEP</sequence>
<keyword evidence="3" id="KW-1185">Reference proteome</keyword>
<dbReference type="EMBL" id="AP018907">
    <property type="protein sequence ID" value="BBF94093.1"/>
    <property type="molecule type" value="Genomic_DNA"/>
</dbReference>
<gene>
    <name evidence="2" type="ORF">BLTE_27780</name>
</gene>
<evidence type="ECO:0000313" key="2">
    <source>
        <dbReference type="EMBL" id="BBF94093.1"/>
    </source>
</evidence>
<keyword evidence="1" id="KW-1133">Transmembrane helix</keyword>
<name>A0A348G3G0_9HYPH</name>